<dbReference type="InterPro" id="IPR051050">
    <property type="entry name" value="Lipid_II_flippase_MurJ/MviN"/>
</dbReference>
<feature type="transmembrane region" description="Helical" evidence="8">
    <location>
        <begin position="261"/>
        <end position="280"/>
    </location>
</feature>
<dbReference type="EMBL" id="LAYY01000026">
    <property type="protein sequence ID" value="KKK36620.1"/>
    <property type="molecule type" value="Genomic_DNA"/>
</dbReference>
<evidence type="ECO:0000256" key="5">
    <source>
        <dbReference type="ARBA" id="ARBA00022984"/>
    </source>
</evidence>
<feature type="transmembrane region" description="Helical" evidence="8">
    <location>
        <begin position="178"/>
        <end position="201"/>
    </location>
</feature>
<keyword evidence="5 8" id="KW-0573">Peptidoglycan synthesis</keyword>
<dbReference type="PATRIC" id="fig|1408103.3.peg.4076"/>
<evidence type="ECO:0000256" key="9">
    <source>
        <dbReference type="PIRNR" id="PIRNR002869"/>
    </source>
</evidence>
<evidence type="ECO:0000256" key="6">
    <source>
        <dbReference type="ARBA" id="ARBA00022989"/>
    </source>
</evidence>
<keyword evidence="3 8" id="KW-0812">Transmembrane</keyword>
<accession>A0A0M2SVG2</accession>
<name>A0A0M2SVG2_9BACI</name>
<dbReference type="GO" id="GO:0015648">
    <property type="term" value="F:lipid-linked peptidoglycan transporter activity"/>
    <property type="evidence" value="ECO:0007669"/>
    <property type="project" value="UniProtKB-UniRule"/>
</dbReference>
<comment type="function">
    <text evidence="8 9">Involved in peptidoglycan biosynthesis. Transports lipid-linked peptidoglycan precursors from the inner to the outer leaflet of the cytoplasmic membrane.</text>
</comment>
<dbReference type="GO" id="GO:0005886">
    <property type="term" value="C:plasma membrane"/>
    <property type="evidence" value="ECO:0007669"/>
    <property type="project" value="UniProtKB-SubCell"/>
</dbReference>
<feature type="transmembrane region" description="Helical" evidence="8">
    <location>
        <begin position="83"/>
        <end position="102"/>
    </location>
</feature>
<organism evidence="10 11">
    <name type="scientific">Mesobacillus campisalis</name>
    <dbReference type="NCBI Taxonomy" id="1408103"/>
    <lineage>
        <taxon>Bacteria</taxon>
        <taxon>Bacillati</taxon>
        <taxon>Bacillota</taxon>
        <taxon>Bacilli</taxon>
        <taxon>Bacillales</taxon>
        <taxon>Bacillaceae</taxon>
        <taxon>Mesobacillus</taxon>
    </lineage>
</organism>
<evidence type="ECO:0000256" key="8">
    <source>
        <dbReference type="HAMAP-Rule" id="MF_02078"/>
    </source>
</evidence>
<dbReference type="PANTHER" id="PTHR47019:SF1">
    <property type="entry name" value="LIPID II FLIPPASE MURJ"/>
    <property type="match status" value="1"/>
</dbReference>
<evidence type="ECO:0000256" key="1">
    <source>
        <dbReference type="ARBA" id="ARBA00004651"/>
    </source>
</evidence>
<feature type="transmembrane region" description="Helical" evidence="8">
    <location>
        <begin position="222"/>
        <end position="241"/>
    </location>
</feature>
<comment type="similarity">
    <text evidence="8 9">Belongs to the MurJ/MviN family.</text>
</comment>
<feature type="transmembrane region" description="Helical" evidence="8">
    <location>
        <begin position="300"/>
        <end position="320"/>
    </location>
</feature>
<dbReference type="AlphaFoldDB" id="A0A0M2SVG2"/>
<evidence type="ECO:0000313" key="10">
    <source>
        <dbReference type="EMBL" id="KKK36620.1"/>
    </source>
</evidence>
<dbReference type="RefSeq" id="WP_046525226.1">
    <property type="nucleotide sequence ID" value="NZ_LAYY01000026.1"/>
</dbReference>
<feature type="transmembrane region" description="Helical" evidence="8">
    <location>
        <begin position="122"/>
        <end position="145"/>
    </location>
</feature>
<protein>
    <recommendedName>
        <fullName evidence="8">Probable lipid II flippase MurJ</fullName>
    </recommendedName>
</protein>
<feature type="transmembrane region" description="Helical" evidence="8">
    <location>
        <begin position="399"/>
        <end position="421"/>
    </location>
</feature>
<comment type="pathway">
    <text evidence="8">Cell wall biogenesis; peptidoglycan biosynthesis.</text>
</comment>
<comment type="subcellular location">
    <subcellularLocation>
        <location evidence="1 8">Cell membrane</location>
        <topology evidence="1 8">Multi-pass membrane protein</topology>
    </subcellularLocation>
</comment>
<feature type="transmembrane region" description="Helical" evidence="8">
    <location>
        <begin position="346"/>
        <end position="369"/>
    </location>
</feature>
<dbReference type="Proteomes" id="UP000034166">
    <property type="component" value="Unassembled WGS sequence"/>
</dbReference>
<dbReference type="InterPro" id="IPR004268">
    <property type="entry name" value="MurJ"/>
</dbReference>
<evidence type="ECO:0000256" key="2">
    <source>
        <dbReference type="ARBA" id="ARBA00022475"/>
    </source>
</evidence>
<evidence type="ECO:0000313" key="11">
    <source>
        <dbReference type="Proteomes" id="UP000034166"/>
    </source>
</evidence>
<keyword evidence="2 8" id="KW-1003">Cell membrane</keyword>
<dbReference type="PIRSF" id="PIRSF002869">
    <property type="entry name" value="MviN"/>
    <property type="match status" value="1"/>
</dbReference>
<keyword evidence="6 8" id="KW-1133">Transmembrane helix</keyword>
<dbReference type="GO" id="GO:0071555">
    <property type="term" value="P:cell wall organization"/>
    <property type="evidence" value="ECO:0007669"/>
    <property type="project" value="UniProtKB-UniRule"/>
</dbReference>
<dbReference type="Pfam" id="PF03023">
    <property type="entry name" value="MurJ"/>
    <property type="match status" value="1"/>
</dbReference>
<dbReference type="GO" id="GO:0034204">
    <property type="term" value="P:lipid translocation"/>
    <property type="evidence" value="ECO:0007669"/>
    <property type="project" value="TreeGrafter"/>
</dbReference>
<dbReference type="CDD" id="cd13123">
    <property type="entry name" value="MATE_MurJ_like"/>
    <property type="match status" value="1"/>
</dbReference>
<evidence type="ECO:0000256" key="4">
    <source>
        <dbReference type="ARBA" id="ARBA00022960"/>
    </source>
</evidence>
<dbReference type="PRINTS" id="PR01806">
    <property type="entry name" value="VIRFACTRMVIN"/>
</dbReference>
<reference evidence="10 11" key="1">
    <citation type="submission" date="2015-04" db="EMBL/GenBank/DDBJ databases">
        <title>Taxonomic description and genome sequence of Bacillus campisalis sp. nov., a novel member of the genus Bacillus isolated from solar saltern.</title>
        <authorList>
            <person name="Mathan Kumar R."/>
            <person name="Kaur G."/>
            <person name="Kumar A."/>
            <person name="Singh N.K."/>
            <person name="Kaur N."/>
            <person name="Kumar N."/>
            <person name="Mayilraj S."/>
        </authorList>
    </citation>
    <scope>NUCLEOTIDE SEQUENCE [LARGE SCALE GENOMIC DNA]</scope>
    <source>
        <strain evidence="10 11">SA2-6</strain>
    </source>
</reference>
<sequence length="509" mass="55951">MKKTVIILMLLTMFSKVLGFIRDIALSFFYGASTVSDVYLISLTIPTVIFAIIGKGISTGFIPMYTRIEGSDGTKKAHQYTNNVVNLVLVICTFIFIAGLNYTEPLVKLFASGFRGDTLELAIDFTRISLAGVYFTGVIYVLTAFLQIKEVFIISALMGLPSNFIVIGSFYLSSETNIYILSFGSVLAIASQFILLSFYGYKKNYRYRPRLEIHDKNLRNMVVLALPAILGSSIAQINLLIDRTLASHIAVGGISALNYANTINLVVLGVAVSSITSVLYPKISKMAAAHDMKEMKKYLATGVSAINIIVLPATVGYMIFAEPIVQLLFGRGEFNQQAVSLTANALFYYSIGMIGLSLQMILSNAFYSLQDTKTPMVNSSICLLLNIVLNLILSRYMGIGGLALATSISAVFCSVLLFVSLRKRVGDFGGEAMLLSFIKILVASLIMGVSSRSAFELLLNFYSQTNSLFVSVFLGGVMYFVLISFMKIKEVNIVLHEMQNRIYKRKKAS</sequence>
<dbReference type="OrthoDB" id="9804143at2"/>
<feature type="transmembrane region" description="Helical" evidence="8">
    <location>
        <begin position="433"/>
        <end position="455"/>
    </location>
</feature>
<keyword evidence="4 8" id="KW-0133">Cell shape</keyword>
<dbReference type="UniPathway" id="UPA00219"/>
<comment type="caution">
    <text evidence="10">The sequence shown here is derived from an EMBL/GenBank/DDBJ whole genome shotgun (WGS) entry which is preliminary data.</text>
</comment>
<feature type="transmembrane region" description="Helical" evidence="8">
    <location>
        <begin position="152"/>
        <end position="172"/>
    </location>
</feature>
<keyword evidence="7 8" id="KW-0472">Membrane</keyword>
<evidence type="ECO:0000256" key="7">
    <source>
        <dbReference type="ARBA" id="ARBA00023136"/>
    </source>
</evidence>
<feature type="transmembrane region" description="Helical" evidence="8">
    <location>
        <begin position="376"/>
        <end position="393"/>
    </location>
</feature>
<keyword evidence="8 9" id="KW-0813">Transport</keyword>
<dbReference type="HAMAP" id="MF_02078">
    <property type="entry name" value="MurJ_MviN"/>
    <property type="match status" value="1"/>
</dbReference>
<gene>
    <name evidence="8" type="primary">murJ</name>
    <name evidence="10" type="ORF">WQ57_18405</name>
</gene>
<dbReference type="GO" id="GO:0009252">
    <property type="term" value="P:peptidoglycan biosynthetic process"/>
    <property type="evidence" value="ECO:0007669"/>
    <property type="project" value="UniProtKB-UniRule"/>
</dbReference>
<proteinExistence type="inferred from homology"/>
<feature type="transmembrane region" description="Helical" evidence="8">
    <location>
        <begin position="467"/>
        <end position="486"/>
    </location>
</feature>
<dbReference type="PANTHER" id="PTHR47019">
    <property type="entry name" value="LIPID II FLIPPASE MURJ"/>
    <property type="match status" value="1"/>
</dbReference>
<evidence type="ECO:0000256" key="3">
    <source>
        <dbReference type="ARBA" id="ARBA00022692"/>
    </source>
</evidence>
<feature type="transmembrane region" description="Helical" evidence="8">
    <location>
        <begin position="38"/>
        <end position="62"/>
    </location>
</feature>
<dbReference type="GO" id="GO:0008360">
    <property type="term" value="P:regulation of cell shape"/>
    <property type="evidence" value="ECO:0007669"/>
    <property type="project" value="UniProtKB-UniRule"/>
</dbReference>
<keyword evidence="8 9" id="KW-0961">Cell wall biogenesis/degradation</keyword>
<keyword evidence="11" id="KW-1185">Reference proteome</keyword>
<dbReference type="NCBIfam" id="TIGR01695">
    <property type="entry name" value="murJ_mviN"/>
    <property type="match status" value="1"/>
</dbReference>